<dbReference type="AlphaFoldDB" id="A0A426T5H9"/>
<comment type="caution">
    <text evidence="1">The sequence shown here is derived from an EMBL/GenBank/DDBJ whole genome shotgun (WGS) entry which is preliminary data.</text>
</comment>
<evidence type="ECO:0000313" key="2">
    <source>
        <dbReference type="Proteomes" id="UP000273973"/>
    </source>
</evidence>
<dbReference type="EMBL" id="RSDG01000025">
    <property type="protein sequence ID" value="RRR49105.1"/>
    <property type="molecule type" value="Genomic_DNA"/>
</dbReference>
<gene>
    <name evidence="1" type="ORF">EJA00_04980</name>
</gene>
<organism evidence="1 2">
    <name type="scientific">Streptococcus suis</name>
    <dbReference type="NCBI Taxonomy" id="1307"/>
    <lineage>
        <taxon>Bacteria</taxon>
        <taxon>Bacillati</taxon>
        <taxon>Bacillota</taxon>
        <taxon>Bacilli</taxon>
        <taxon>Lactobacillales</taxon>
        <taxon>Streptococcaceae</taxon>
        <taxon>Streptococcus</taxon>
    </lineage>
</organism>
<dbReference type="RefSeq" id="WP_125183746.1">
    <property type="nucleotide sequence ID" value="NZ_JAVIHO010000005.1"/>
</dbReference>
<dbReference type="Proteomes" id="UP000273973">
    <property type="component" value="Unassembled WGS sequence"/>
</dbReference>
<reference evidence="1 2" key="2">
    <citation type="submission" date="2018-12" db="EMBL/GenBank/DDBJ databases">
        <title>Whole-genome sequences of fifteen clinical Streptococcus suis strains isolated from pigs between 2006 and 2018.</title>
        <authorList>
            <person name="Stevens M.J.A."/>
            <person name="Cernela N."/>
            <person name="Spoerry Serrano N."/>
            <person name="Schmitt S."/>
            <person name="Schrenzel J."/>
            <person name="Stephan R."/>
        </authorList>
    </citation>
    <scope>NUCLEOTIDE SEQUENCE [LARGE SCALE GENOMIC DNA]</scope>
    <source>
        <strain evidence="1 2">SS1014</strain>
    </source>
</reference>
<accession>A0A426T5H9</accession>
<reference evidence="1 2" key="1">
    <citation type="submission" date="2018-11" db="EMBL/GenBank/DDBJ databases">
        <authorList>
            <person name="Stevens M.J."/>
            <person name="Cernela N."/>
            <person name="Spoerry Serrano N."/>
            <person name="Schmitt S."/>
            <person name="Schrenzel J."/>
            <person name="Stephan R."/>
        </authorList>
    </citation>
    <scope>NUCLEOTIDE SEQUENCE [LARGE SCALE GENOMIC DNA]</scope>
    <source>
        <strain evidence="1 2">SS1014</strain>
    </source>
</reference>
<dbReference type="NCBIfam" id="NF033521">
    <property type="entry name" value="lasso_leader_L3"/>
    <property type="match status" value="1"/>
</dbReference>
<proteinExistence type="predicted"/>
<name>A0A426T5H9_STRSU</name>
<evidence type="ECO:0000313" key="1">
    <source>
        <dbReference type="EMBL" id="RRR49105.1"/>
    </source>
</evidence>
<sequence length="50" mass="5787">MNNRKKNVMYQKPTITKIGSYRTLTNGAGGARERDLLGFRALIVIHWPWL</sequence>
<protein>
    <submittedName>
        <fullName evidence="1">Lasso RiPP family leader peptide-containing protein</fullName>
    </submittedName>
</protein>